<organism evidence="2 3">
    <name type="scientific">Byssothecium circinans</name>
    <dbReference type="NCBI Taxonomy" id="147558"/>
    <lineage>
        <taxon>Eukaryota</taxon>
        <taxon>Fungi</taxon>
        <taxon>Dikarya</taxon>
        <taxon>Ascomycota</taxon>
        <taxon>Pezizomycotina</taxon>
        <taxon>Dothideomycetes</taxon>
        <taxon>Pleosporomycetidae</taxon>
        <taxon>Pleosporales</taxon>
        <taxon>Massarineae</taxon>
        <taxon>Massarinaceae</taxon>
        <taxon>Byssothecium</taxon>
    </lineage>
</organism>
<protein>
    <recommendedName>
        <fullName evidence="4">Cora-domain-containing protein</fullName>
    </recommendedName>
</protein>
<dbReference type="EMBL" id="ML976994">
    <property type="protein sequence ID" value="KAF1955441.1"/>
    <property type="molecule type" value="Genomic_DNA"/>
</dbReference>
<proteinExistence type="predicted"/>
<dbReference type="Pfam" id="PF01544">
    <property type="entry name" value="CorA"/>
    <property type="match status" value="1"/>
</dbReference>
<dbReference type="InterPro" id="IPR002523">
    <property type="entry name" value="MgTranspt_CorA/ZnTranspt_ZntB"/>
</dbReference>
<evidence type="ECO:0000313" key="3">
    <source>
        <dbReference type="Proteomes" id="UP000800035"/>
    </source>
</evidence>
<dbReference type="GO" id="GO:0046873">
    <property type="term" value="F:metal ion transmembrane transporter activity"/>
    <property type="evidence" value="ECO:0007669"/>
    <property type="project" value="InterPro"/>
</dbReference>
<evidence type="ECO:0008006" key="4">
    <source>
        <dbReference type="Google" id="ProtNLM"/>
    </source>
</evidence>
<evidence type="ECO:0000256" key="1">
    <source>
        <dbReference type="SAM" id="Phobius"/>
    </source>
</evidence>
<gene>
    <name evidence="2" type="ORF">CC80DRAFT_447114</name>
</gene>
<feature type="transmembrane region" description="Helical" evidence="1">
    <location>
        <begin position="500"/>
        <end position="522"/>
    </location>
</feature>
<name>A0A6A5TS19_9PLEO</name>
<reference evidence="2" key="1">
    <citation type="journal article" date="2020" name="Stud. Mycol.">
        <title>101 Dothideomycetes genomes: a test case for predicting lifestyles and emergence of pathogens.</title>
        <authorList>
            <person name="Haridas S."/>
            <person name="Albert R."/>
            <person name="Binder M."/>
            <person name="Bloem J."/>
            <person name="Labutti K."/>
            <person name="Salamov A."/>
            <person name="Andreopoulos B."/>
            <person name="Baker S."/>
            <person name="Barry K."/>
            <person name="Bills G."/>
            <person name="Bluhm B."/>
            <person name="Cannon C."/>
            <person name="Castanera R."/>
            <person name="Culley D."/>
            <person name="Daum C."/>
            <person name="Ezra D."/>
            <person name="Gonzalez J."/>
            <person name="Henrissat B."/>
            <person name="Kuo A."/>
            <person name="Liang C."/>
            <person name="Lipzen A."/>
            <person name="Lutzoni F."/>
            <person name="Magnuson J."/>
            <person name="Mondo S."/>
            <person name="Nolan M."/>
            <person name="Ohm R."/>
            <person name="Pangilinan J."/>
            <person name="Park H.-J."/>
            <person name="Ramirez L."/>
            <person name="Alfaro M."/>
            <person name="Sun H."/>
            <person name="Tritt A."/>
            <person name="Yoshinaga Y."/>
            <person name="Zwiers L.-H."/>
            <person name="Turgeon B."/>
            <person name="Goodwin S."/>
            <person name="Spatafora J."/>
            <person name="Crous P."/>
            <person name="Grigoriev I."/>
        </authorList>
    </citation>
    <scope>NUCLEOTIDE SEQUENCE</scope>
    <source>
        <strain evidence="2">CBS 675.92</strain>
    </source>
</reference>
<keyword evidence="1" id="KW-0812">Transmembrane</keyword>
<evidence type="ECO:0000313" key="2">
    <source>
        <dbReference type="EMBL" id="KAF1955441.1"/>
    </source>
</evidence>
<dbReference type="GO" id="GO:0016020">
    <property type="term" value="C:membrane"/>
    <property type="evidence" value="ECO:0007669"/>
    <property type="project" value="InterPro"/>
</dbReference>
<keyword evidence="1" id="KW-1133">Transmembrane helix</keyword>
<accession>A0A6A5TS19</accession>
<keyword evidence="3" id="KW-1185">Reference proteome</keyword>
<keyword evidence="1" id="KW-0472">Membrane</keyword>
<feature type="transmembrane region" description="Helical" evidence="1">
    <location>
        <begin position="534"/>
        <end position="554"/>
    </location>
</feature>
<sequence length="571" mass="65782">MSKVIDPNKYPYLTRVKRLQYDYPALKSFLDKLLNTRDAGRVVVEEEFHKRHGRTPGRCCVLEYRNTDVKPTVFDSAEHVRDYFLKAPATEGHQRRLFVLEDLELEYVEVLGHFLGVDPLVFAEQMNTWNYCDVHSIGHRPLPSLTRPQKSFTTRYYELRTLPGLHQGLDVLGCYMTFAVNRRLYQPWRDIDGPSIKSDRRVGFIRRCYSFWTSDIPDENTSWNSLLLVDPPIDSIPTNIRSASDRNSLLLQNPQEHLILQDPRTYRSRNELWNAKAGSGVHHLEATTHSSSPYHGGVPAAAPLSLDSTTQLSRLERRESYRYRNRSSVFDEILFSWTHIAEPDLITATKKHPVNATYFMTKHVGYHWVNLLELISFALAQCEYFADDNEASVDSHLSAHRWKSQLRKVTRTAKDINYFRRQMVHFENVLNLNLERLGINLDQPEDPKLLPTTLRDAQKDFLTIAPRLRSYRERVDNLSGIADQLSSVHAAFKGIDDGAFGLRLSIFAAIVFPVTLVATVLSMGDEFLPGKSRFWIFFATSIPLSLLFGGFLHYGEPLFKLFSRGDKIDQK</sequence>
<dbReference type="AlphaFoldDB" id="A0A6A5TS19"/>
<dbReference type="Proteomes" id="UP000800035">
    <property type="component" value="Unassembled WGS sequence"/>
</dbReference>
<dbReference type="OrthoDB" id="5428055at2759"/>